<name>A0A1Q2LH63_9HELI</name>
<dbReference type="RefSeq" id="WP_077388709.1">
    <property type="nucleotide sequence ID" value="NZ_CP019645.1"/>
</dbReference>
<accession>A0A1Q2LH63</accession>
<sequence>MSLLKQFIQEYDDLYDKNLSKEGTGDILQEIKQAEKIINMPKLHPTQEIKQCYKQLKEQYKSPLTMQLVGDCHLSMIAFLNVLFKDSLIPLNNSLAQKKFIIRFSQVSFARAYYKQNSVNVNLHTLDCSSSNLESIEYFEVFVNVDLLQECAIIKESDFSSKKTLNAIKDSDCILWVLNKPEKLKKEELLKIIKKKPSIAIIAYDKKEKEEHEILEQVSTHRKQLISQYNLQSIHDLHLWNLLEFYRLDEKFALCKILNNLAKQQLSGKIKTPENILSALDQTKILIETFYAQKDTLKQDSAQNTIMQDILENIQAVLQRAKLKRGNAILKIALEKNKNIDKHYKIIFQHYKKLDLAYHKASKHFITRLNKLINDYNYEIFVSIAKGLKRYLDSIVESVLDNLETIKIKTRPNQPKFLDILTNRRIVYESFQLNKDELLREIKDSKSLLARKHKNLLQKLMRLDSYIKQSMRDIMQNFERVLQEWVEESHHIILQKKPNYISTDSYINLEEFQLKIFQDFTQQYKAMIDDSLLKMHTDITTISVWVEATKTILLECLILRIDQKFHADKALVKQDNKIHATPLDKVFLQDCILEFLPEKIEQIFCSLPISHTIFDSIPKQLSQITKENEKTIRNKIREIMDLRQTLKNGTKILENAIENGSEISVNNE</sequence>
<organism evidence="2 3">
    <name type="scientific">Helicobacter bilis</name>
    <dbReference type="NCBI Taxonomy" id="37372"/>
    <lineage>
        <taxon>Bacteria</taxon>
        <taxon>Pseudomonadati</taxon>
        <taxon>Campylobacterota</taxon>
        <taxon>Epsilonproteobacteria</taxon>
        <taxon>Campylobacterales</taxon>
        <taxon>Helicobacteraceae</taxon>
        <taxon>Helicobacter</taxon>
    </lineage>
</organism>
<dbReference type="EMBL" id="CP019645">
    <property type="protein sequence ID" value="AQQ59748.1"/>
    <property type="molecule type" value="Genomic_DNA"/>
</dbReference>
<gene>
    <name evidence="2" type="ORF">XJ32_06215</name>
</gene>
<reference evidence="2 3" key="1">
    <citation type="submission" date="2017-02" db="EMBL/GenBank/DDBJ databases">
        <title>Whole genome sequencing of Helicobacter bilis strain AAQJH.</title>
        <authorList>
            <person name="Conlan S."/>
            <person name="Thomas P.J."/>
            <person name="Mullikin J."/>
            <person name="Palmore T.N."/>
            <person name="Frank K.M."/>
            <person name="Segre J.A."/>
        </authorList>
    </citation>
    <scope>NUCLEOTIDE SEQUENCE [LARGE SCALE GENOMIC DNA]</scope>
    <source>
        <strain evidence="2 3">AAQJH</strain>
    </source>
</reference>
<dbReference type="AlphaFoldDB" id="A0A1Q2LH63"/>
<protein>
    <submittedName>
        <fullName evidence="2">Uncharacterized protein</fullName>
    </submittedName>
</protein>
<evidence type="ECO:0000313" key="3">
    <source>
        <dbReference type="Proteomes" id="UP000188298"/>
    </source>
</evidence>
<dbReference type="Proteomes" id="UP000188298">
    <property type="component" value="Chromosome"/>
</dbReference>
<evidence type="ECO:0000313" key="2">
    <source>
        <dbReference type="EMBL" id="AQQ59748.1"/>
    </source>
</evidence>
<evidence type="ECO:0000256" key="1">
    <source>
        <dbReference type="SAM" id="Coils"/>
    </source>
</evidence>
<keyword evidence="1" id="KW-0175">Coiled coil</keyword>
<dbReference type="KEGG" id="hbl:XJ32_06215"/>
<proteinExistence type="predicted"/>
<feature type="coiled-coil region" evidence="1">
    <location>
        <begin position="428"/>
        <end position="488"/>
    </location>
</feature>